<dbReference type="Proteomes" id="UP000284702">
    <property type="component" value="Unassembled WGS sequence"/>
</dbReference>
<gene>
    <name evidence="1" type="ORF">B5M09_013482</name>
</gene>
<sequence length="137" mass="15964">MRRRGYPISTKLQALGMLETMSDYKVSAALDVPRRNWMSQRHEILAYDGNLQNIKLEPAGRYDAFPEPPGLIEFINHVRDNERALTTTHLIMWIKQAYLAEVQSDFVAVFHREYIAYGKECVYNADETGIYYDMPSR</sequence>
<dbReference type="AlphaFoldDB" id="A0A3R7Y3N2"/>
<evidence type="ECO:0000313" key="1">
    <source>
        <dbReference type="EMBL" id="RQM20368.1"/>
    </source>
</evidence>
<keyword evidence="2" id="KW-1185">Reference proteome</keyword>
<protein>
    <submittedName>
        <fullName evidence="1">Uncharacterized protein</fullName>
    </submittedName>
</protein>
<accession>A0A3R7Y3N2</accession>
<name>A0A3R7Y3N2_APHAT</name>
<comment type="caution">
    <text evidence="1">The sequence shown here is derived from an EMBL/GenBank/DDBJ whole genome shotgun (WGS) entry which is preliminary data.</text>
</comment>
<proteinExistence type="predicted"/>
<organism evidence="1 2">
    <name type="scientific">Aphanomyces astaci</name>
    <name type="common">Crayfish plague agent</name>
    <dbReference type="NCBI Taxonomy" id="112090"/>
    <lineage>
        <taxon>Eukaryota</taxon>
        <taxon>Sar</taxon>
        <taxon>Stramenopiles</taxon>
        <taxon>Oomycota</taxon>
        <taxon>Saprolegniomycetes</taxon>
        <taxon>Saprolegniales</taxon>
        <taxon>Verrucalvaceae</taxon>
        <taxon>Aphanomyces</taxon>
    </lineage>
</organism>
<reference evidence="1" key="1">
    <citation type="submission" date="2018-07" db="EMBL/GenBank/DDBJ databases">
        <title>Annotation of Aphanomyces astaci genome assembly.</title>
        <authorList>
            <person name="Studholme D.J."/>
        </authorList>
    </citation>
    <scope>NUCLEOTIDE SEQUENCE [LARGE SCALE GENOMIC DNA]</scope>
    <source>
        <strain evidence="1">Pc</strain>
    </source>
</reference>
<dbReference type="EMBL" id="MZMZ02003922">
    <property type="protein sequence ID" value="RQM20368.1"/>
    <property type="molecule type" value="Genomic_DNA"/>
</dbReference>
<evidence type="ECO:0000313" key="2">
    <source>
        <dbReference type="Proteomes" id="UP000284702"/>
    </source>
</evidence>